<comment type="caution">
    <text evidence="1">The sequence shown here is derived from an EMBL/GenBank/DDBJ whole genome shotgun (WGS) entry which is preliminary data.</text>
</comment>
<dbReference type="EMBL" id="LFYR01002228">
    <property type="protein sequence ID" value="KMZ55919.1"/>
    <property type="molecule type" value="Genomic_DNA"/>
</dbReference>
<reference evidence="2" key="1">
    <citation type="journal article" date="2016" name="Nature">
        <title>The genome of the seagrass Zostera marina reveals angiosperm adaptation to the sea.</title>
        <authorList>
            <person name="Olsen J.L."/>
            <person name="Rouze P."/>
            <person name="Verhelst B."/>
            <person name="Lin Y.-C."/>
            <person name="Bayer T."/>
            <person name="Collen J."/>
            <person name="Dattolo E."/>
            <person name="De Paoli E."/>
            <person name="Dittami S."/>
            <person name="Maumus F."/>
            <person name="Michel G."/>
            <person name="Kersting A."/>
            <person name="Lauritano C."/>
            <person name="Lohaus R."/>
            <person name="Toepel M."/>
            <person name="Tonon T."/>
            <person name="Vanneste K."/>
            <person name="Amirebrahimi M."/>
            <person name="Brakel J."/>
            <person name="Bostroem C."/>
            <person name="Chovatia M."/>
            <person name="Grimwood J."/>
            <person name="Jenkins J.W."/>
            <person name="Jueterbock A."/>
            <person name="Mraz A."/>
            <person name="Stam W.T."/>
            <person name="Tice H."/>
            <person name="Bornberg-Bauer E."/>
            <person name="Green P.J."/>
            <person name="Pearson G.A."/>
            <person name="Procaccini G."/>
            <person name="Duarte C.M."/>
            <person name="Schmutz J."/>
            <person name="Reusch T.B.H."/>
            <person name="Van de Peer Y."/>
        </authorList>
    </citation>
    <scope>NUCLEOTIDE SEQUENCE [LARGE SCALE GENOMIC DNA]</scope>
    <source>
        <strain evidence="2">cv. Finnish</strain>
    </source>
</reference>
<organism evidence="1 2">
    <name type="scientific">Zostera marina</name>
    <name type="common">Eelgrass</name>
    <dbReference type="NCBI Taxonomy" id="29655"/>
    <lineage>
        <taxon>Eukaryota</taxon>
        <taxon>Viridiplantae</taxon>
        <taxon>Streptophyta</taxon>
        <taxon>Embryophyta</taxon>
        <taxon>Tracheophyta</taxon>
        <taxon>Spermatophyta</taxon>
        <taxon>Magnoliopsida</taxon>
        <taxon>Liliopsida</taxon>
        <taxon>Zosteraceae</taxon>
        <taxon>Zostera</taxon>
    </lineage>
</organism>
<keyword evidence="2" id="KW-1185">Reference proteome</keyword>
<proteinExistence type="predicted"/>
<accession>A0A0K9NGM6</accession>
<protein>
    <submittedName>
        <fullName evidence="1">Uncharacterized protein</fullName>
    </submittedName>
</protein>
<gene>
    <name evidence="1" type="ORF">ZOSMA_9G00200</name>
</gene>
<name>A0A0K9NGM6_ZOSMR</name>
<dbReference type="AlphaFoldDB" id="A0A0K9NGM6"/>
<evidence type="ECO:0000313" key="2">
    <source>
        <dbReference type="Proteomes" id="UP000036987"/>
    </source>
</evidence>
<evidence type="ECO:0000313" key="1">
    <source>
        <dbReference type="EMBL" id="KMZ55919.1"/>
    </source>
</evidence>
<sequence length="55" mass="6002">MIGQITSISTKVSCRSVDSVDVIFFIVTSLCHDVAYIFDTLVIEPISVTVILAKL</sequence>
<dbReference type="Proteomes" id="UP000036987">
    <property type="component" value="Unassembled WGS sequence"/>
</dbReference>